<reference evidence="2 3" key="1">
    <citation type="submission" date="2022-09" db="EMBL/GenBank/DDBJ databases">
        <title>Enrichment on poylsaccharides allowed isolation of novel metabolic and taxonomic groups of Haloarchaea.</title>
        <authorList>
            <person name="Sorokin D.Y."/>
            <person name="Elcheninov A.G."/>
            <person name="Khizhniak T.V."/>
            <person name="Kolganova T.V."/>
            <person name="Kublanov I.V."/>
        </authorList>
    </citation>
    <scope>NUCLEOTIDE SEQUENCE [LARGE SCALE GENOMIC DNA]</scope>
    <source>
        <strain evidence="2 3">AArc-curdl1</strain>
    </source>
</reference>
<keyword evidence="3" id="KW-1185">Reference proteome</keyword>
<gene>
    <name evidence="2" type="ORF">OB919_01730</name>
</gene>
<dbReference type="CDD" id="cd04181">
    <property type="entry name" value="NTP_transferase"/>
    <property type="match status" value="1"/>
</dbReference>
<dbReference type="Gene3D" id="3.90.550.10">
    <property type="entry name" value="Spore Coat Polysaccharide Biosynthesis Protein SpsA, Chain A"/>
    <property type="match status" value="1"/>
</dbReference>
<dbReference type="EMBL" id="JAOPJZ010000001">
    <property type="protein sequence ID" value="MCU4750708.1"/>
    <property type="molecule type" value="Genomic_DNA"/>
</dbReference>
<dbReference type="Proteomes" id="UP001321047">
    <property type="component" value="Unassembled WGS sequence"/>
</dbReference>
<proteinExistence type="predicted"/>
<dbReference type="SUPFAM" id="SSF53448">
    <property type="entry name" value="Nucleotide-diphospho-sugar transferases"/>
    <property type="match status" value="1"/>
</dbReference>
<name>A0AAP2Z5U9_9EURY</name>
<evidence type="ECO:0000313" key="3">
    <source>
        <dbReference type="Proteomes" id="UP001321047"/>
    </source>
</evidence>
<sequence>MKAVVLAGGYATRLWPITKHRPKMFLPIGESTVIDRIFRELETDERIETVYVSTNERFEAEFEAHLAESSFEKPQLSVEDTSVEDEKFGVVGALAQLIEREDIDDDLVVIAGDNLISFDVSSFIDYFQERDAPTLAAYDVGSREKAKSYGLVELEGERVVDFQEKPDQPNSTLVSIACYAFPRANLSLLSTYLEEGNNPDEPGWFIQWLQAREATYAYTFEGAWFDIGTPESYLDAVAWHLDGSSLIAESATLESAEIGENVHVMDGATLENTTVDHAVIFPNAVVRHADIRQSIIDEGTHLENMDLAGALIGAHTTITNGTAD</sequence>
<dbReference type="AlphaFoldDB" id="A0AAP2Z5U9"/>
<accession>A0AAP2Z5U9</accession>
<dbReference type="PANTHER" id="PTHR42883">
    <property type="entry name" value="GLUCOSE-1-PHOSPHATE THYMIDYLTRANSFERASE"/>
    <property type="match status" value="1"/>
</dbReference>
<evidence type="ECO:0000313" key="2">
    <source>
        <dbReference type="EMBL" id="MCU4750708.1"/>
    </source>
</evidence>
<dbReference type="Pfam" id="PF00483">
    <property type="entry name" value="NTP_transferase"/>
    <property type="match status" value="1"/>
</dbReference>
<dbReference type="Gene3D" id="2.160.10.10">
    <property type="entry name" value="Hexapeptide repeat proteins"/>
    <property type="match status" value="1"/>
</dbReference>
<protein>
    <submittedName>
        <fullName evidence="2">NDP-sugar synthase</fullName>
    </submittedName>
</protein>
<evidence type="ECO:0000259" key="1">
    <source>
        <dbReference type="Pfam" id="PF00483"/>
    </source>
</evidence>
<dbReference type="RefSeq" id="WP_342805755.1">
    <property type="nucleotide sequence ID" value="NZ_JAOPJZ010000001.1"/>
</dbReference>
<dbReference type="PANTHER" id="PTHR42883:SF2">
    <property type="entry name" value="THYMIDYLYLTRANSFERASE"/>
    <property type="match status" value="1"/>
</dbReference>
<dbReference type="InterPro" id="IPR005835">
    <property type="entry name" value="NTP_transferase_dom"/>
</dbReference>
<dbReference type="InterPro" id="IPR029044">
    <property type="entry name" value="Nucleotide-diphossugar_trans"/>
</dbReference>
<organism evidence="2 3">
    <name type="scientific">Natronosalvus hydrolyticus</name>
    <dbReference type="NCBI Taxonomy" id="2979988"/>
    <lineage>
        <taxon>Archaea</taxon>
        <taxon>Methanobacteriati</taxon>
        <taxon>Methanobacteriota</taxon>
        <taxon>Stenosarchaea group</taxon>
        <taxon>Halobacteria</taxon>
        <taxon>Halobacteriales</taxon>
        <taxon>Natrialbaceae</taxon>
        <taxon>Natronosalvus</taxon>
    </lineage>
</organism>
<feature type="domain" description="Nucleotidyl transferase" evidence="1">
    <location>
        <begin position="2"/>
        <end position="237"/>
    </location>
</feature>
<comment type="caution">
    <text evidence="2">The sequence shown here is derived from an EMBL/GenBank/DDBJ whole genome shotgun (WGS) entry which is preliminary data.</text>
</comment>